<keyword evidence="6" id="KW-1185">Reference proteome</keyword>
<dbReference type="InterPro" id="IPR019363">
    <property type="entry name" value="LDAH"/>
</dbReference>
<dbReference type="PANTHER" id="PTHR13390">
    <property type="entry name" value="LIPASE"/>
    <property type="match status" value="1"/>
</dbReference>
<dbReference type="Gene3D" id="3.40.50.1820">
    <property type="entry name" value="alpha/beta hydrolase"/>
    <property type="match status" value="1"/>
</dbReference>
<proteinExistence type="inferred from homology"/>
<dbReference type="SUPFAM" id="SSF53474">
    <property type="entry name" value="alpha/beta-Hydrolases"/>
    <property type="match status" value="1"/>
</dbReference>
<evidence type="ECO:0000256" key="2">
    <source>
        <dbReference type="ARBA" id="ARBA00008300"/>
    </source>
</evidence>
<evidence type="ECO:0008006" key="7">
    <source>
        <dbReference type="Google" id="ProtNLM"/>
    </source>
</evidence>
<sequence length="358" mass="40605">MSISPLLTDPAVERADKICYEDSTRSSLDTQDYLIYFITGNPGLILYYQPFLSKLHSLLAQYSSTDSARFHICGHSLKGFGFQNDKYVELPKEPLSLTEQIKYQEDLLYSHIRSHRERTGNTPKVILMGHSVGAYILLELIKNHPKRIEEGEPDFDLIGGILLFPTITHIAQSPMGMIASRVLKIPYLPVIMGAIAKCFSSLLPASLFHNLVRMITKFPEYAAQPTTSFIKSPMGVRQALHLAKDEMETITENKWESEVWGAATAEGTNNRDTINSNLTMYWGQKDKWVADHTRDVLIDAKGRTSHSSQTEPWKPVMIKDEEGMPHDFCTTLRNSHKVAEKVKDWVDEIIRAHKKVIS</sequence>
<dbReference type="GO" id="GO:0005811">
    <property type="term" value="C:lipid droplet"/>
    <property type="evidence" value="ECO:0007669"/>
    <property type="project" value="UniProtKB-SubCell"/>
</dbReference>
<comment type="caution">
    <text evidence="5">The sequence shown here is derived from an EMBL/GenBank/DDBJ whole genome shotgun (WGS) entry which is preliminary data.</text>
</comment>
<evidence type="ECO:0000256" key="3">
    <source>
        <dbReference type="ARBA" id="ARBA00022677"/>
    </source>
</evidence>
<accession>A0AA39QTG4</accession>
<dbReference type="Proteomes" id="UP001166286">
    <property type="component" value="Unassembled WGS sequence"/>
</dbReference>
<name>A0AA39QTG4_9LECA</name>
<dbReference type="InterPro" id="IPR029058">
    <property type="entry name" value="AB_hydrolase_fold"/>
</dbReference>
<dbReference type="PANTHER" id="PTHR13390:SF0">
    <property type="entry name" value="LIPID DROPLET-ASSOCIATED HYDROLASE"/>
    <property type="match status" value="1"/>
</dbReference>
<comment type="similarity">
    <text evidence="2">Belongs to the AB hydrolase superfamily. LDAH family.</text>
</comment>
<protein>
    <recommendedName>
        <fullName evidence="7">Lipid droplet-associated hydrolase</fullName>
    </recommendedName>
</protein>
<keyword evidence="3" id="KW-0551">Lipid droplet</keyword>
<comment type="subcellular location">
    <subcellularLocation>
        <location evidence="1">Lipid droplet</location>
    </subcellularLocation>
</comment>
<dbReference type="Pfam" id="PF10230">
    <property type="entry name" value="LIDHydrolase"/>
    <property type="match status" value="1"/>
</dbReference>
<evidence type="ECO:0000313" key="6">
    <source>
        <dbReference type="Proteomes" id="UP001166286"/>
    </source>
</evidence>
<evidence type="ECO:0000256" key="1">
    <source>
        <dbReference type="ARBA" id="ARBA00004502"/>
    </source>
</evidence>
<gene>
    <name evidence="5" type="ORF">JMJ35_008283</name>
</gene>
<organism evidence="5 6">
    <name type="scientific">Cladonia borealis</name>
    <dbReference type="NCBI Taxonomy" id="184061"/>
    <lineage>
        <taxon>Eukaryota</taxon>
        <taxon>Fungi</taxon>
        <taxon>Dikarya</taxon>
        <taxon>Ascomycota</taxon>
        <taxon>Pezizomycotina</taxon>
        <taxon>Lecanoromycetes</taxon>
        <taxon>OSLEUM clade</taxon>
        <taxon>Lecanoromycetidae</taxon>
        <taxon>Lecanorales</taxon>
        <taxon>Lecanorineae</taxon>
        <taxon>Cladoniaceae</taxon>
        <taxon>Cladonia</taxon>
    </lineage>
</organism>
<dbReference type="GO" id="GO:0016298">
    <property type="term" value="F:lipase activity"/>
    <property type="evidence" value="ECO:0007669"/>
    <property type="project" value="InterPro"/>
</dbReference>
<keyword evidence="4" id="KW-0378">Hydrolase</keyword>
<evidence type="ECO:0000256" key="4">
    <source>
        <dbReference type="ARBA" id="ARBA00022801"/>
    </source>
</evidence>
<dbReference type="GO" id="GO:0019915">
    <property type="term" value="P:lipid storage"/>
    <property type="evidence" value="ECO:0007669"/>
    <property type="project" value="InterPro"/>
</dbReference>
<reference evidence="5" key="1">
    <citation type="submission" date="2023-03" db="EMBL/GenBank/DDBJ databases">
        <title>Complete genome of Cladonia borealis.</title>
        <authorList>
            <person name="Park H."/>
        </authorList>
    </citation>
    <scope>NUCLEOTIDE SEQUENCE</scope>
    <source>
        <strain evidence="5">ANT050790</strain>
    </source>
</reference>
<evidence type="ECO:0000313" key="5">
    <source>
        <dbReference type="EMBL" id="KAK0508912.1"/>
    </source>
</evidence>
<dbReference type="AlphaFoldDB" id="A0AA39QTG4"/>
<dbReference type="EMBL" id="JAFEKC020000019">
    <property type="protein sequence ID" value="KAK0508912.1"/>
    <property type="molecule type" value="Genomic_DNA"/>
</dbReference>